<dbReference type="Proteomes" id="UP000777438">
    <property type="component" value="Unassembled WGS sequence"/>
</dbReference>
<dbReference type="OrthoDB" id="4161186at2759"/>
<comment type="caution">
    <text evidence="3">The sequence shown here is derived from an EMBL/GenBank/DDBJ whole genome shotgun (WGS) entry which is preliminary data.</text>
</comment>
<evidence type="ECO:0000256" key="1">
    <source>
        <dbReference type="SAM" id="MobiDB-lite"/>
    </source>
</evidence>
<feature type="compositionally biased region" description="Polar residues" evidence="1">
    <location>
        <begin position="78"/>
        <end position="106"/>
    </location>
</feature>
<evidence type="ECO:0000313" key="4">
    <source>
        <dbReference type="Proteomes" id="UP000777438"/>
    </source>
</evidence>
<sequence length="450" mass="50089">MSQDRINLWLESVILELESDFSSAEAGWDKPKQATLPSPPASLKRPMSSGKHADMTSTPIKKRRLDEEGADVERTPRQGDSVSITGSDIPSLPSRPSSVASGQVSPSRLVDQLRHEPNGVLIRTMDVNDEEMPGSLRDFIPSIEMIATGFQIVPAHLETEISRLAPSRQSLKHFFPHFYAPAASQSDSEQASKTDTSILTDIFRIVDKAKECLNRGQDEAGWNNLVHTPVLEMALYGRDAWGKQLAGFCPCMSAGIIPRYRIDNVAGKKIDYALFIDPTHDADATSQIEALYEGQGSVNHTNFAPLQKCPVTVSIETKRPDESQQRANIQMGIWQAAQWRALEQLAGSTALKSLEFLPGVLVIGHQWNFVATSYKNGRTTLWTERSIGSTQTEFGAFQIMAGIFKLRKWSLDVFWPWYKLHVLKIEAEVEQRDEVEVDIQGLAVNESINV</sequence>
<keyword evidence="4" id="KW-1185">Reference proteome</keyword>
<dbReference type="Pfam" id="PF20516">
    <property type="entry name" value="PDDEXK_12"/>
    <property type="match status" value="1"/>
</dbReference>
<dbReference type="EMBL" id="JAGPYM010000049">
    <property type="protein sequence ID" value="KAH6871897.1"/>
    <property type="molecule type" value="Genomic_DNA"/>
</dbReference>
<feature type="compositionally biased region" description="Basic and acidic residues" evidence="1">
    <location>
        <begin position="64"/>
        <end position="77"/>
    </location>
</feature>
<organism evidence="3 4">
    <name type="scientific">Thelonectria olida</name>
    <dbReference type="NCBI Taxonomy" id="1576542"/>
    <lineage>
        <taxon>Eukaryota</taxon>
        <taxon>Fungi</taxon>
        <taxon>Dikarya</taxon>
        <taxon>Ascomycota</taxon>
        <taxon>Pezizomycotina</taxon>
        <taxon>Sordariomycetes</taxon>
        <taxon>Hypocreomycetidae</taxon>
        <taxon>Hypocreales</taxon>
        <taxon>Nectriaceae</taxon>
        <taxon>Thelonectria</taxon>
    </lineage>
</organism>
<proteinExistence type="predicted"/>
<protein>
    <recommendedName>
        <fullName evidence="2">PD-(D/E)XK nuclease-like domain-containing protein</fullName>
    </recommendedName>
</protein>
<name>A0A9P8VRA1_9HYPO</name>
<feature type="region of interest" description="Disordered" evidence="1">
    <location>
        <begin position="22"/>
        <end position="112"/>
    </location>
</feature>
<accession>A0A9P8VRA1</accession>
<evidence type="ECO:0000259" key="2">
    <source>
        <dbReference type="Pfam" id="PF20516"/>
    </source>
</evidence>
<feature type="domain" description="PD-(D/E)XK nuclease-like" evidence="2">
    <location>
        <begin position="182"/>
        <end position="415"/>
    </location>
</feature>
<dbReference type="AlphaFoldDB" id="A0A9P8VRA1"/>
<gene>
    <name evidence="3" type="ORF">B0T10DRAFT_450059</name>
</gene>
<dbReference type="InterPro" id="IPR046797">
    <property type="entry name" value="PDDEXK_12"/>
</dbReference>
<evidence type="ECO:0000313" key="3">
    <source>
        <dbReference type="EMBL" id="KAH6871897.1"/>
    </source>
</evidence>
<reference evidence="3 4" key="1">
    <citation type="journal article" date="2021" name="Nat. Commun.">
        <title>Genetic determinants of endophytism in the Arabidopsis root mycobiome.</title>
        <authorList>
            <person name="Mesny F."/>
            <person name="Miyauchi S."/>
            <person name="Thiergart T."/>
            <person name="Pickel B."/>
            <person name="Atanasova L."/>
            <person name="Karlsson M."/>
            <person name="Huettel B."/>
            <person name="Barry K.W."/>
            <person name="Haridas S."/>
            <person name="Chen C."/>
            <person name="Bauer D."/>
            <person name="Andreopoulos W."/>
            <person name="Pangilinan J."/>
            <person name="LaButti K."/>
            <person name="Riley R."/>
            <person name="Lipzen A."/>
            <person name="Clum A."/>
            <person name="Drula E."/>
            <person name="Henrissat B."/>
            <person name="Kohler A."/>
            <person name="Grigoriev I.V."/>
            <person name="Martin F.M."/>
            <person name="Hacquard S."/>
        </authorList>
    </citation>
    <scope>NUCLEOTIDE SEQUENCE [LARGE SCALE GENOMIC DNA]</scope>
    <source>
        <strain evidence="3 4">MPI-CAGE-CH-0241</strain>
    </source>
</reference>